<evidence type="ECO:0000313" key="1">
    <source>
        <dbReference type="EMBL" id="SFJ78865.1"/>
    </source>
</evidence>
<name>A0A1I3U7I9_9BURK</name>
<reference evidence="1 2" key="1">
    <citation type="submission" date="2016-10" db="EMBL/GenBank/DDBJ databases">
        <authorList>
            <person name="de Groot N.N."/>
        </authorList>
    </citation>
    <scope>NUCLEOTIDE SEQUENCE [LARGE SCALE GENOMIC DNA]</scope>
    <source>
        <strain evidence="1 2">LMG 23650</strain>
    </source>
</reference>
<gene>
    <name evidence="1" type="ORF">SAMN05192543_11128</name>
</gene>
<dbReference type="Proteomes" id="UP000199548">
    <property type="component" value="Unassembled WGS sequence"/>
</dbReference>
<dbReference type="EMBL" id="FOQU01000011">
    <property type="protein sequence ID" value="SFJ78865.1"/>
    <property type="molecule type" value="Genomic_DNA"/>
</dbReference>
<protein>
    <recommendedName>
        <fullName evidence="3">Gp37 protein</fullName>
    </recommendedName>
</protein>
<dbReference type="OrthoDB" id="5464992at2"/>
<organism evidence="1 2">
    <name type="scientific">Paraburkholderia megapolitana</name>
    <dbReference type="NCBI Taxonomy" id="420953"/>
    <lineage>
        <taxon>Bacteria</taxon>
        <taxon>Pseudomonadati</taxon>
        <taxon>Pseudomonadota</taxon>
        <taxon>Betaproteobacteria</taxon>
        <taxon>Burkholderiales</taxon>
        <taxon>Burkholderiaceae</taxon>
        <taxon>Paraburkholderia</taxon>
    </lineage>
</organism>
<evidence type="ECO:0008006" key="3">
    <source>
        <dbReference type="Google" id="ProtNLM"/>
    </source>
</evidence>
<dbReference type="AlphaFoldDB" id="A0A1I3U7I9"/>
<keyword evidence="2" id="KW-1185">Reference proteome</keyword>
<dbReference type="STRING" id="420953.SAMN05192543_11128"/>
<proteinExistence type="predicted"/>
<accession>A0A1I3U7I9</accession>
<sequence length="175" mass="19026">MLDNLKMLHDAIVSGLRAKIAGMECIDAYPKLGRKIPTPCVVIELSEMEPGHDPGTGQTSLIGRFQARAIVDPLVDGADLGVRELGARVAQAIHGETWEVPVTPAKLVQIAEDPFRPELDVYLVWLVEWTHEFDLGDVMPPFPPGGSVVVWGVDPQTGQGHETAYWNAGRAQEPA</sequence>
<evidence type="ECO:0000313" key="2">
    <source>
        <dbReference type="Proteomes" id="UP000199548"/>
    </source>
</evidence>
<dbReference type="RefSeq" id="WP_091018767.1">
    <property type="nucleotide sequence ID" value="NZ_CP041745.1"/>
</dbReference>